<comment type="cofactor">
    <cofactor evidence="1">
        <name>Zn(2+)</name>
        <dbReference type="ChEBI" id="CHEBI:29105"/>
    </cofactor>
</comment>
<dbReference type="InterPro" id="IPR023696">
    <property type="entry name" value="Ureohydrolase_dom_sf"/>
</dbReference>
<evidence type="ECO:0000256" key="1">
    <source>
        <dbReference type="ARBA" id="ARBA00001947"/>
    </source>
</evidence>
<dbReference type="PANTHER" id="PTHR10625">
    <property type="entry name" value="HISTONE DEACETYLASE HDAC1-RELATED"/>
    <property type="match status" value="1"/>
</dbReference>
<feature type="domain" description="Histone deacetylase" evidence="6">
    <location>
        <begin position="28"/>
        <end position="335"/>
    </location>
</feature>
<dbReference type="GO" id="GO:0016787">
    <property type="term" value="F:hydrolase activity"/>
    <property type="evidence" value="ECO:0007669"/>
    <property type="project" value="UniProtKB-KW"/>
</dbReference>
<dbReference type="Pfam" id="PF00850">
    <property type="entry name" value="Hist_deacetyl"/>
    <property type="match status" value="1"/>
</dbReference>
<evidence type="ECO:0000313" key="8">
    <source>
        <dbReference type="Proteomes" id="UP000594118"/>
    </source>
</evidence>
<dbReference type="CDD" id="cd10001">
    <property type="entry name" value="HDAC_classII_APAH"/>
    <property type="match status" value="1"/>
</dbReference>
<dbReference type="InterPro" id="IPR023801">
    <property type="entry name" value="His_deacetylse_dom"/>
</dbReference>
<reference evidence="7 8" key="1">
    <citation type="submission" date="2019-10" db="EMBL/GenBank/DDBJ databases">
        <title>Pseudopuniceibacterium sp. HQ09 islated from Antarctica.</title>
        <authorList>
            <person name="Liao L."/>
            <person name="Su S."/>
            <person name="Chen B."/>
            <person name="Yu Y."/>
        </authorList>
    </citation>
    <scope>NUCLEOTIDE SEQUENCE [LARGE SCALE GENOMIC DNA]</scope>
    <source>
        <strain evidence="7 8">HQ09</strain>
    </source>
</reference>
<sequence length="344" mass="37243">MKCYYAKQTEAHDPIFRLSLGRIARNAEQAERAQLLLAGLDRLGLPVTEPTPVPKEILEKVHTKALLTFLETGWDEWQKLPGAGPEVVPNVHALNSVRSYPKHIVGKAGWHMGDTSAPLAEHSWQATLGAAASAHCAATAVQRGDRVAYALCRPPGHHSSADVVAGHCMINCAAVAVETLKQTYARVAVLDIDVHHGNGTQDIFYERDDVLFLSVHATPETYYPFFVGYAHETGRDAGEGFNLNIPLNQSTGDDGWCEAIASCLDRIAAFNPDALVVSLGLDAHENDPLQGLKVTFDGFRRAGRMIADAGLPTVLVQEGGYLSEDLTTSLEAYLAGFSGRDIDF</sequence>
<dbReference type="PRINTS" id="PR01270">
    <property type="entry name" value="HDASUPER"/>
</dbReference>
<accession>A0A7L9WKM8</accession>
<comment type="similarity">
    <text evidence="2">Belongs to the histone deacetylase family.</text>
</comment>
<keyword evidence="8" id="KW-1185">Reference proteome</keyword>
<evidence type="ECO:0000256" key="3">
    <source>
        <dbReference type="ARBA" id="ARBA00022723"/>
    </source>
</evidence>
<protein>
    <submittedName>
        <fullName evidence="7">Histone deacetylase family protein</fullName>
    </submittedName>
</protein>
<evidence type="ECO:0000259" key="6">
    <source>
        <dbReference type="Pfam" id="PF00850"/>
    </source>
</evidence>
<proteinExistence type="inferred from homology"/>
<dbReference type="Gene3D" id="3.40.800.20">
    <property type="entry name" value="Histone deacetylase domain"/>
    <property type="match status" value="1"/>
</dbReference>
<dbReference type="GO" id="GO:0004407">
    <property type="term" value="F:histone deacetylase activity"/>
    <property type="evidence" value="ECO:0007669"/>
    <property type="project" value="TreeGrafter"/>
</dbReference>
<gene>
    <name evidence="7" type="ORF">F3W81_05855</name>
</gene>
<dbReference type="InterPro" id="IPR037138">
    <property type="entry name" value="His_deacetylse_dom_sf"/>
</dbReference>
<dbReference type="AlphaFoldDB" id="A0A7L9WKM8"/>
<organism evidence="7 8">
    <name type="scientific">Pseudooceanicola spongiae</name>
    <dbReference type="NCBI Taxonomy" id="2613965"/>
    <lineage>
        <taxon>Bacteria</taxon>
        <taxon>Pseudomonadati</taxon>
        <taxon>Pseudomonadota</taxon>
        <taxon>Alphaproteobacteria</taxon>
        <taxon>Rhodobacterales</taxon>
        <taxon>Paracoccaceae</taxon>
        <taxon>Pseudooceanicola</taxon>
    </lineage>
</organism>
<keyword evidence="5" id="KW-0862">Zinc</keyword>
<keyword evidence="4" id="KW-0378">Hydrolase</keyword>
<evidence type="ECO:0000313" key="7">
    <source>
        <dbReference type="EMBL" id="QOL80384.1"/>
    </source>
</evidence>
<evidence type="ECO:0000256" key="4">
    <source>
        <dbReference type="ARBA" id="ARBA00022801"/>
    </source>
</evidence>
<dbReference type="EMBL" id="CP045201">
    <property type="protein sequence ID" value="QOL80384.1"/>
    <property type="molecule type" value="Genomic_DNA"/>
</dbReference>
<dbReference type="KEGG" id="pshq:F3W81_05855"/>
<evidence type="ECO:0000256" key="5">
    <source>
        <dbReference type="ARBA" id="ARBA00022833"/>
    </source>
</evidence>
<dbReference type="RefSeq" id="WP_193082704.1">
    <property type="nucleotide sequence ID" value="NZ_CP045201.1"/>
</dbReference>
<dbReference type="Proteomes" id="UP000594118">
    <property type="component" value="Chromosome"/>
</dbReference>
<evidence type="ECO:0000256" key="2">
    <source>
        <dbReference type="ARBA" id="ARBA00005947"/>
    </source>
</evidence>
<dbReference type="PANTHER" id="PTHR10625:SF17">
    <property type="entry name" value="HISTONE DEACETYLASE 8"/>
    <property type="match status" value="1"/>
</dbReference>
<dbReference type="InterPro" id="IPR000286">
    <property type="entry name" value="HDACs"/>
</dbReference>
<keyword evidence="3" id="KW-0479">Metal-binding</keyword>
<dbReference type="GO" id="GO:0040029">
    <property type="term" value="P:epigenetic regulation of gene expression"/>
    <property type="evidence" value="ECO:0007669"/>
    <property type="project" value="TreeGrafter"/>
</dbReference>
<name>A0A7L9WKM8_9RHOB</name>
<dbReference type="SUPFAM" id="SSF52768">
    <property type="entry name" value="Arginase/deacetylase"/>
    <property type="match status" value="1"/>
</dbReference>
<dbReference type="GO" id="GO:0046872">
    <property type="term" value="F:metal ion binding"/>
    <property type="evidence" value="ECO:0007669"/>
    <property type="project" value="UniProtKB-KW"/>
</dbReference>